<dbReference type="InterPro" id="IPR002213">
    <property type="entry name" value="UDP_glucos_trans"/>
</dbReference>
<dbReference type="CDD" id="cd03784">
    <property type="entry name" value="GT1_Gtf-like"/>
    <property type="match status" value="1"/>
</dbReference>
<gene>
    <name evidence="4" type="ORF">PG996_015508</name>
</gene>
<accession>A0ABR1TLD0</accession>
<organism evidence="4 5">
    <name type="scientific">Apiospora saccharicola</name>
    <dbReference type="NCBI Taxonomy" id="335842"/>
    <lineage>
        <taxon>Eukaryota</taxon>
        <taxon>Fungi</taxon>
        <taxon>Dikarya</taxon>
        <taxon>Ascomycota</taxon>
        <taxon>Pezizomycotina</taxon>
        <taxon>Sordariomycetes</taxon>
        <taxon>Xylariomycetidae</taxon>
        <taxon>Amphisphaeriales</taxon>
        <taxon>Apiosporaceae</taxon>
        <taxon>Apiospora</taxon>
    </lineage>
</organism>
<dbReference type="PANTHER" id="PTHR21015:SF22">
    <property type="entry name" value="GLYCOSYLTRANSFERASE"/>
    <property type="match status" value="1"/>
</dbReference>
<dbReference type="PANTHER" id="PTHR21015">
    <property type="entry name" value="UDP-N-ACETYLGLUCOSAMINE--N-ACETYLMURAMYL-(PENTAPEPTIDE) PYROPHOSPHORYL-UNDECAPRENOL N-ACETYLGLUCOSAMINE TRANSFERASE 1"/>
    <property type="match status" value="1"/>
</dbReference>
<evidence type="ECO:0000256" key="2">
    <source>
        <dbReference type="SAM" id="MobiDB-lite"/>
    </source>
</evidence>
<reference evidence="4 5" key="1">
    <citation type="submission" date="2023-01" db="EMBL/GenBank/DDBJ databases">
        <title>Analysis of 21 Apiospora genomes using comparative genomics revels a genus with tremendous synthesis potential of carbohydrate active enzymes and secondary metabolites.</title>
        <authorList>
            <person name="Sorensen T."/>
        </authorList>
    </citation>
    <scope>NUCLEOTIDE SEQUENCE [LARGE SCALE GENOMIC DNA]</scope>
    <source>
        <strain evidence="4 5">CBS 83171</strain>
    </source>
</reference>
<dbReference type="Proteomes" id="UP001446871">
    <property type="component" value="Unassembled WGS sequence"/>
</dbReference>
<dbReference type="EMBL" id="JAQQWM010000009">
    <property type="protein sequence ID" value="KAK8047444.1"/>
    <property type="molecule type" value="Genomic_DNA"/>
</dbReference>
<evidence type="ECO:0000313" key="5">
    <source>
        <dbReference type="Proteomes" id="UP001446871"/>
    </source>
</evidence>
<name>A0ABR1TLD0_9PEZI</name>
<dbReference type="Gene3D" id="3.40.50.2000">
    <property type="entry name" value="Glycogen Phosphorylase B"/>
    <property type="match status" value="2"/>
</dbReference>
<sequence length="460" mass="50562">MATASATTKPVVLICSTPISGHIIPMLAIAKQLVASGYEVCFVSGSGYRRQVEALGASFVSVKGYGDFYDLTSWDLDQAWPEGERRLEGPECFIHDLIHIFCRSLPSQHEALQKAMRMLKDKHPGKPVILMTETLNFGGFPTLLGAPGIRPDGYVNIGLNPVLLTSVDHPPFGSGLPPDSSPEGRRKNKVANEAQRKNFAPAQDEYAKALTSVGAKRPDGFEFLLDALYTLPDRFVQMCTPSVEYPRSDAPKTIRFAGGYPTSRQLKEPVRPSWWKKAIVNKTKKIIFVCQGTVAMDFDQLVIPTMAAFKGRTDVFIVIALGRKDESLPSDIEVPENCIVEEYIPYDHMLPYCDVFVTTGGYGSIQRALIHGTPLVMAGTTEAKPEAAARGGWAGVGLNLRTSYPSVPQIREAIDDVLQDQKYKQKALKIQAEMLTQNPIGVVMETIDELVGDQRMVKAT</sequence>
<keyword evidence="5" id="KW-1185">Reference proteome</keyword>
<evidence type="ECO:0000313" key="4">
    <source>
        <dbReference type="EMBL" id="KAK8047444.1"/>
    </source>
</evidence>
<feature type="region of interest" description="Disordered" evidence="2">
    <location>
        <begin position="170"/>
        <end position="198"/>
    </location>
</feature>
<proteinExistence type="predicted"/>
<evidence type="ECO:0000259" key="3">
    <source>
        <dbReference type="Pfam" id="PF06722"/>
    </source>
</evidence>
<evidence type="ECO:0000256" key="1">
    <source>
        <dbReference type="ARBA" id="ARBA00022679"/>
    </source>
</evidence>
<dbReference type="SUPFAM" id="SSF53756">
    <property type="entry name" value="UDP-Glycosyltransferase/glycogen phosphorylase"/>
    <property type="match status" value="1"/>
</dbReference>
<dbReference type="Pfam" id="PF06722">
    <property type="entry name" value="EryCIII-like_C"/>
    <property type="match status" value="1"/>
</dbReference>
<keyword evidence="1" id="KW-0808">Transferase</keyword>
<protein>
    <submittedName>
        <fullName evidence="4">Glycosyltransferase family 1 protein</fullName>
    </submittedName>
</protein>
<dbReference type="InterPro" id="IPR010610">
    <property type="entry name" value="EryCIII-like_C"/>
</dbReference>
<feature type="domain" description="Erythromycin biosynthesis protein CIII-like C-terminal" evidence="3">
    <location>
        <begin position="311"/>
        <end position="443"/>
    </location>
</feature>
<comment type="caution">
    <text evidence="4">The sequence shown here is derived from an EMBL/GenBank/DDBJ whole genome shotgun (WGS) entry which is preliminary data.</text>
</comment>